<evidence type="ECO:0000313" key="1">
    <source>
        <dbReference type="EMBL" id="REJ05992.1"/>
    </source>
</evidence>
<evidence type="ECO:0000313" key="2">
    <source>
        <dbReference type="Proteomes" id="UP000262172"/>
    </source>
</evidence>
<proteinExistence type="predicted"/>
<evidence type="ECO:0008006" key="3">
    <source>
        <dbReference type="Google" id="ProtNLM"/>
    </source>
</evidence>
<sequence>MKEFFEQNADKVGDAADDALTKAKKFYEENKDKVDEALKSEQAEGVSDNVLDTLAGLAKKILPEDHAAKVDEVRGNLDKAVGHE</sequence>
<accession>A0A371NVH4</accession>
<organism evidence="1 2">
    <name type="scientific">Microbacterium bovistercoris</name>
    <dbReference type="NCBI Taxonomy" id="2293570"/>
    <lineage>
        <taxon>Bacteria</taxon>
        <taxon>Bacillati</taxon>
        <taxon>Actinomycetota</taxon>
        <taxon>Actinomycetes</taxon>
        <taxon>Micrococcales</taxon>
        <taxon>Microbacteriaceae</taxon>
        <taxon>Microbacterium</taxon>
    </lineage>
</organism>
<dbReference type="OrthoDB" id="3267972at2"/>
<keyword evidence="2" id="KW-1185">Reference proteome</keyword>
<protein>
    <recommendedName>
        <fullName evidence="3">Antitoxin</fullName>
    </recommendedName>
</protein>
<reference evidence="1 2" key="1">
    <citation type="submission" date="2018-08" db="EMBL/GenBank/DDBJ databases">
        <title>Isolation, diversity and antifungal activity of Actinobacteria from cow dung.</title>
        <authorList>
            <person name="Ling L."/>
        </authorList>
    </citation>
    <scope>NUCLEOTIDE SEQUENCE [LARGE SCALE GENOMIC DNA]</scope>
    <source>
        <strain evidence="1 2">NEAU-LLE</strain>
    </source>
</reference>
<name>A0A371NVH4_9MICO</name>
<dbReference type="EMBL" id="QUAB01000039">
    <property type="protein sequence ID" value="REJ05992.1"/>
    <property type="molecule type" value="Genomic_DNA"/>
</dbReference>
<gene>
    <name evidence="1" type="ORF">DY023_07560</name>
</gene>
<dbReference type="Proteomes" id="UP000262172">
    <property type="component" value="Unassembled WGS sequence"/>
</dbReference>
<dbReference type="AlphaFoldDB" id="A0A371NVH4"/>
<comment type="caution">
    <text evidence="1">The sequence shown here is derived from an EMBL/GenBank/DDBJ whole genome shotgun (WGS) entry which is preliminary data.</text>
</comment>